<dbReference type="HOGENOM" id="CLU_562276_0_0_0"/>
<feature type="transmembrane region" description="Helical" evidence="2">
    <location>
        <begin position="120"/>
        <end position="145"/>
    </location>
</feature>
<evidence type="ECO:0000313" key="4">
    <source>
        <dbReference type="EMBL" id="AAF10495.1"/>
    </source>
</evidence>
<dbReference type="GeneID" id="69517160"/>
<dbReference type="InParanoid" id="Q9RVV5"/>
<gene>
    <name evidence="4" type="ordered locus">DR_0917</name>
</gene>
<accession>Q9RVV5</accession>
<dbReference type="RefSeq" id="WP_010887562.1">
    <property type="nucleotide sequence ID" value="NC_001263.1"/>
</dbReference>
<keyword evidence="2" id="KW-1133">Transmembrane helix</keyword>
<feature type="region of interest" description="Disordered" evidence="1">
    <location>
        <begin position="193"/>
        <end position="225"/>
    </location>
</feature>
<sequence>MTTAASPLPIDESPQTVPWRRALLALLPLAFLGLMPWGICLGLSAVILIGLRFPAWGSGRLLLFLFVIAVGALVQVPGAWNSGAGPGLLIALASGYLLQLLLVFLLHFSLIMLEEGQRRGLLLVLLPALFAPQWGLVPALLGGLLAREGPDDRLSSQRAPTQRPVWVTVAGAAAALVLLGALLPHARVQVQEVATRQAAPPPQEETSSDWSLKPEDSGTRRQAKPAANAPFMVKFDEDRLALPPVELLLLFSALLLAALGIILWRTTGGEKMPALTLPEKLMVAGLTLTFLLTLLAALLIQGKGQTASQTLEQTQDTMKEAGRKIREMVPEQAAHTVNGTGFFNALSWVTLAAAVLVVGLLLLRLRRPRLRLAAQDVEATDDTASATAPAPALHRVRLAYRRAEDALQEAGHARTPAETPAGYAARLSAQLPDLAAPLQTLTRVYEPVRYGGHVTDEDADAAESAAERVADLAPLLRPPDPEGTL</sequence>
<keyword evidence="2" id="KW-0812">Transmembrane</keyword>
<protein>
    <recommendedName>
        <fullName evidence="3">Protein-glutamine gamma-glutamyltransferase-like C-terminal domain-containing protein</fullName>
    </recommendedName>
</protein>
<evidence type="ECO:0000259" key="3">
    <source>
        <dbReference type="Pfam" id="PF13559"/>
    </source>
</evidence>
<feature type="domain" description="Protein-glutamine gamma-glutamyltransferase-like C-terminal" evidence="3">
    <location>
        <begin position="399"/>
        <end position="466"/>
    </location>
</feature>
<keyword evidence="5" id="KW-1185">Reference proteome</keyword>
<feature type="region of interest" description="Disordered" evidence="1">
    <location>
        <begin position="456"/>
        <end position="485"/>
    </location>
</feature>
<feature type="transmembrane region" description="Helical" evidence="2">
    <location>
        <begin position="86"/>
        <end position="108"/>
    </location>
</feature>
<dbReference type="EMBL" id="AE000513">
    <property type="protein sequence ID" value="AAF10495.1"/>
    <property type="molecule type" value="Genomic_DNA"/>
</dbReference>
<dbReference type="OrthoDB" id="65740at2"/>
<dbReference type="EnsemblBacteria" id="AAF10495">
    <property type="protein sequence ID" value="AAF10495"/>
    <property type="gene ID" value="DR_0917"/>
</dbReference>
<dbReference type="Pfam" id="PF13559">
    <property type="entry name" value="DUF4129"/>
    <property type="match status" value="1"/>
</dbReference>
<proteinExistence type="predicted"/>
<dbReference type="STRING" id="243230.DR_0917"/>
<feature type="transmembrane region" description="Helical" evidence="2">
    <location>
        <begin position="342"/>
        <end position="363"/>
    </location>
</feature>
<dbReference type="eggNOG" id="ENOG50335SM">
    <property type="taxonomic scope" value="Bacteria"/>
</dbReference>
<dbReference type="PIR" id="C75460">
    <property type="entry name" value="C75460"/>
</dbReference>
<dbReference type="AlphaFoldDB" id="Q9RVV5"/>
<dbReference type="PATRIC" id="fig|243230.17.peg.1104"/>
<feature type="transmembrane region" description="Helical" evidence="2">
    <location>
        <begin position="165"/>
        <end position="183"/>
    </location>
</feature>
<dbReference type="PaxDb" id="243230-DR_0917"/>
<dbReference type="KEGG" id="dra:DR_0917"/>
<feature type="transmembrane region" description="Helical" evidence="2">
    <location>
        <begin position="247"/>
        <end position="266"/>
    </location>
</feature>
<dbReference type="InterPro" id="IPR025403">
    <property type="entry name" value="TgpA-like_C"/>
</dbReference>
<feature type="transmembrane region" description="Helical" evidence="2">
    <location>
        <begin position="281"/>
        <end position="300"/>
    </location>
</feature>
<keyword evidence="2" id="KW-0472">Membrane</keyword>
<name>Q9RVV5_DEIRA</name>
<organism evidence="4 5">
    <name type="scientific">Deinococcus radiodurans (strain ATCC 13939 / DSM 20539 / JCM 16871 / CCUG 27074 / LMG 4051 / NBRC 15346 / NCIMB 9279 / VKM B-1422 / R1)</name>
    <dbReference type="NCBI Taxonomy" id="243230"/>
    <lineage>
        <taxon>Bacteria</taxon>
        <taxon>Thermotogati</taxon>
        <taxon>Deinococcota</taxon>
        <taxon>Deinococci</taxon>
        <taxon>Deinococcales</taxon>
        <taxon>Deinococcaceae</taxon>
        <taxon>Deinococcus</taxon>
    </lineage>
</organism>
<evidence type="ECO:0000313" key="5">
    <source>
        <dbReference type="Proteomes" id="UP000002524"/>
    </source>
</evidence>
<feature type="transmembrane region" description="Helical" evidence="2">
    <location>
        <begin position="61"/>
        <end position="80"/>
    </location>
</feature>
<feature type="transmembrane region" description="Helical" evidence="2">
    <location>
        <begin position="22"/>
        <end position="49"/>
    </location>
</feature>
<evidence type="ECO:0000256" key="2">
    <source>
        <dbReference type="SAM" id="Phobius"/>
    </source>
</evidence>
<dbReference type="Proteomes" id="UP000002524">
    <property type="component" value="Chromosome 1"/>
</dbReference>
<evidence type="ECO:0000256" key="1">
    <source>
        <dbReference type="SAM" id="MobiDB-lite"/>
    </source>
</evidence>
<reference evidence="4 5" key="1">
    <citation type="journal article" date="1999" name="Science">
        <title>Genome sequence of the radioresistant bacterium Deinococcus radiodurans R1.</title>
        <authorList>
            <person name="White O."/>
            <person name="Eisen J.A."/>
            <person name="Heidelberg J.F."/>
            <person name="Hickey E.K."/>
            <person name="Peterson J.D."/>
            <person name="Dodson R.J."/>
            <person name="Haft D.H."/>
            <person name="Gwinn M.L."/>
            <person name="Nelson W.C."/>
            <person name="Richardson D.L."/>
            <person name="Moffat K.S."/>
            <person name="Qin H."/>
            <person name="Jiang L."/>
            <person name="Pamphile W."/>
            <person name="Crosby M."/>
            <person name="Shen M."/>
            <person name="Vamathevan J.J."/>
            <person name="Lam P."/>
            <person name="McDonald L."/>
            <person name="Utterback T."/>
            <person name="Zalewski C."/>
            <person name="Makarova K.S."/>
            <person name="Aravind L."/>
            <person name="Daly M.J."/>
            <person name="Minton K.W."/>
            <person name="Fleischmann R.D."/>
            <person name="Ketchum K.A."/>
            <person name="Nelson K.E."/>
            <person name="Salzberg S."/>
            <person name="Smith H.O."/>
            <person name="Venter J.C."/>
            <person name="Fraser C.M."/>
        </authorList>
    </citation>
    <scope>NUCLEOTIDE SEQUENCE [LARGE SCALE GENOMIC DNA]</scope>
    <source>
        <strain evidence="5">ATCC 13939 / DSM 20539 / JCM 16871 / LMG 4051 / NBRC 15346 / NCIMB 9279 / R1 / VKM B-1422</strain>
    </source>
</reference>